<organism evidence="2">
    <name type="scientific">Escherichia coli</name>
    <dbReference type="NCBI Taxonomy" id="562"/>
    <lineage>
        <taxon>Bacteria</taxon>
        <taxon>Pseudomonadati</taxon>
        <taxon>Pseudomonadota</taxon>
        <taxon>Gammaproteobacteria</taxon>
        <taxon>Enterobacterales</taxon>
        <taxon>Enterobacteriaceae</taxon>
        <taxon>Escherichia</taxon>
    </lineage>
</organism>
<reference evidence="3 4" key="2">
    <citation type="submission" date="2019-12" db="EMBL/GenBank/DDBJ databases">
        <authorList>
            <consortium name="NARMS: The National Antimicrobial Resistance Monitoring System"/>
        </authorList>
    </citation>
    <scope>NUCLEOTIDE SEQUENCE [LARGE SCALE GENOMIC DNA]</scope>
    <source>
        <strain evidence="3 4">CVM N19EC0596</strain>
    </source>
</reference>
<dbReference type="AlphaFoldDB" id="A0A1J1DZ47"/>
<name>A0A1J1DZ47_ECOLX</name>
<evidence type="ECO:0000313" key="4">
    <source>
        <dbReference type="Proteomes" id="UP000537181"/>
    </source>
</evidence>
<dbReference type="Proteomes" id="UP000537181">
    <property type="component" value="Unassembled WGS sequence"/>
</dbReference>
<gene>
    <name evidence="3" type="ORF">GAJ12_19830</name>
</gene>
<dbReference type="EMBL" id="LC177554">
    <property type="protein sequence ID" value="BAV90544.1"/>
    <property type="molecule type" value="Genomic_DNA"/>
</dbReference>
<dbReference type="GO" id="GO:0016758">
    <property type="term" value="F:hexosyltransferase activity"/>
    <property type="evidence" value="ECO:0007669"/>
    <property type="project" value="UniProtKB-ARBA"/>
</dbReference>
<accession>A0A1J1DZ47</accession>
<evidence type="ECO:0000313" key="2">
    <source>
        <dbReference type="EMBL" id="BAV90544.1"/>
    </source>
</evidence>
<dbReference type="Pfam" id="PF00535">
    <property type="entry name" value="Glycos_transf_2"/>
    <property type="match status" value="1"/>
</dbReference>
<sequence>MLVSIAMTTYNGALYVKQQLRSLVSQTYKNIEIVIVDDCSTDSTIEIIEEFADERIILIKNDSNIGCTLSFQKAIELCRGDYIALCDQDDVWMLNKIEILLKEIGEHSLAYSNYSLIDKEGNSIKNFNRYVNKLHGMDSSFENFELYALFNSFILGCSIMFDKAIVKNILPIFDNGSNHDKWIVFQAALENGVKYVNKELFMYRIHGTNYSFQKRKVKRNNIMIYFPYDVLLQYKLNEKLNDKYNTILNIVKNFDEKRLSKIKAVIKYYRFIGARYNYFTKIKQLIKFVVVS</sequence>
<evidence type="ECO:0000259" key="1">
    <source>
        <dbReference type="Pfam" id="PF00535"/>
    </source>
</evidence>
<reference evidence="2" key="1">
    <citation type="journal article" date="2017" name="Microb. Genom.">
        <title>An untypeable enterotoxigenic Escherichia coli represents one of the dominant types causing human disease.</title>
        <authorList>
            <person name="Iguchi A."/>
            <person name="von Mentzer A."/>
            <person name="Kikuchi T."/>
            <person name="Thomson N.R."/>
        </authorList>
    </citation>
    <scope>NUCLEOTIDE SEQUENCE</scope>
    <source>
        <strain evidence="2">E1647</strain>
    </source>
</reference>
<protein>
    <submittedName>
        <fullName evidence="3">Glycosyltransferase</fullName>
    </submittedName>
    <submittedName>
        <fullName evidence="2">Putative glycosyltranslocase</fullName>
    </submittedName>
</protein>
<dbReference type="PANTHER" id="PTHR22916:SF3">
    <property type="entry name" value="UDP-GLCNAC:BETAGAL BETA-1,3-N-ACETYLGLUCOSAMINYLTRANSFERASE-LIKE PROTEIN 1"/>
    <property type="match status" value="1"/>
</dbReference>
<proteinExistence type="predicted"/>
<dbReference type="RefSeq" id="WP_050488844.1">
    <property type="nucleotide sequence ID" value="NZ_BDPI01000014.1"/>
</dbReference>
<dbReference type="PANTHER" id="PTHR22916">
    <property type="entry name" value="GLYCOSYLTRANSFERASE"/>
    <property type="match status" value="1"/>
</dbReference>
<dbReference type="SUPFAM" id="SSF53448">
    <property type="entry name" value="Nucleotide-diphospho-sugar transferases"/>
    <property type="match status" value="1"/>
</dbReference>
<dbReference type="Gene3D" id="3.90.550.10">
    <property type="entry name" value="Spore Coat Polysaccharide Biosynthesis Protein SpsA, Chain A"/>
    <property type="match status" value="1"/>
</dbReference>
<dbReference type="EMBL" id="AASWKX010000028">
    <property type="protein sequence ID" value="EFH6167277.1"/>
    <property type="molecule type" value="Genomic_DNA"/>
</dbReference>
<feature type="domain" description="Glycosyltransferase 2-like" evidence="1">
    <location>
        <begin position="4"/>
        <end position="166"/>
    </location>
</feature>
<dbReference type="InterPro" id="IPR001173">
    <property type="entry name" value="Glyco_trans_2-like"/>
</dbReference>
<dbReference type="InterPro" id="IPR029044">
    <property type="entry name" value="Nucleotide-diphossugar_trans"/>
</dbReference>
<evidence type="ECO:0000313" key="3">
    <source>
        <dbReference type="EMBL" id="EFH6167277.1"/>
    </source>
</evidence>